<gene>
    <name evidence="10" type="ORF">X801_02988</name>
</gene>
<evidence type="ECO:0000256" key="7">
    <source>
        <dbReference type="ARBA" id="ARBA00047761"/>
    </source>
</evidence>
<dbReference type="SMART" id="SM00156">
    <property type="entry name" value="PP2Ac"/>
    <property type="match status" value="1"/>
</dbReference>
<dbReference type="Pfam" id="PF00149">
    <property type="entry name" value="Metallophos"/>
    <property type="match status" value="1"/>
</dbReference>
<dbReference type="InterPro" id="IPR029052">
    <property type="entry name" value="Metallo-depent_PP-like"/>
</dbReference>
<keyword evidence="4" id="KW-0378">Hydrolase</keyword>
<dbReference type="GO" id="GO:0046872">
    <property type="term" value="F:metal ion binding"/>
    <property type="evidence" value="ECO:0007669"/>
    <property type="project" value="UniProtKB-KW"/>
</dbReference>
<reference evidence="10 11" key="1">
    <citation type="submission" date="2015-03" db="EMBL/GenBank/DDBJ databases">
        <title>Draft genome of the nematode, Opisthorchis viverrini.</title>
        <authorList>
            <person name="Mitreva M."/>
        </authorList>
    </citation>
    <scope>NUCLEOTIDE SEQUENCE [LARGE SCALE GENOMIC DNA]</scope>
    <source>
        <strain evidence="10">Khon Kaen</strain>
    </source>
</reference>
<evidence type="ECO:0000259" key="9">
    <source>
        <dbReference type="SMART" id="SM00156"/>
    </source>
</evidence>
<evidence type="ECO:0000256" key="3">
    <source>
        <dbReference type="ARBA" id="ARBA00022723"/>
    </source>
</evidence>
<name>A0A1S8X322_OPIVI</name>
<dbReference type="Gene3D" id="3.60.21.10">
    <property type="match status" value="1"/>
</dbReference>
<sequence>MDRRMVPMRLRSKIIRRIAGLITRLLDHQVLKGAVADMTEHEIMDVCLLVPDALMTETSVIKLQSDNPIMVVGDIFGQYGHLVRLFNNYGHPPEQKYLFLGNYINQGPRSIETIALLFAYKVKYPKDIFLLRGKHECERLAEIYGLYDECVKRFSRRIFHAIVQVFPYLPCVAIVDNRIFCVHSGLSPMFSQYDVTGIKALRKFIRKHITLPSESSTNRLISHLVWSDPEESIDLWDQNPVGLGYLYGAKAVEEFCERFEIQQIIRSSDVIQSGYEFFTCPKLLTVFSAPDYMDIYENDACLVFLFRMYKHSEIRGQLNVVSPIIRLRNKPTMRMNVSLSSFPIEFGSGIRLARIFLCSLQHLGYSNSSFLPFVAVACLFGSTQCLSTILRVTERSPKYSAWIPSFDLFILPAKERWDLSESSYLGI</sequence>
<evidence type="ECO:0000256" key="2">
    <source>
        <dbReference type="ARBA" id="ARBA00013081"/>
    </source>
</evidence>
<dbReference type="GO" id="GO:0005634">
    <property type="term" value="C:nucleus"/>
    <property type="evidence" value="ECO:0007669"/>
    <property type="project" value="TreeGrafter"/>
</dbReference>
<feature type="domain" description="Serine/threonine specific protein phosphatases" evidence="9">
    <location>
        <begin position="38"/>
        <end position="320"/>
    </location>
</feature>
<dbReference type="PRINTS" id="PR00114">
    <property type="entry name" value="STPHPHTASE"/>
</dbReference>
<keyword evidence="11" id="KW-1185">Reference proteome</keyword>
<dbReference type="EMBL" id="KV892276">
    <property type="protein sequence ID" value="OON21119.1"/>
    <property type="molecule type" value="Genomic_DNA"/>
</dbReference>
<dbReference type="AlphaFoldDB" id="A0A1S8X322"/>
<dbReference type="InterPro" id="IPR006186">
    <property type="entry name" value="Ser/Thr-sp_prot-phosphatase"/>
</dbReference>
<dbReference type="SUPFAM" id="SSF56300">
    <property type="entry name" value="Metallo-dependent phosphatases"/>
    <property type="match status" value="1"/>
</dbReference>
<comment type="catalytic activity">
    <reaction evidence="7">
        <text>O-phospho-L-seryl-[protein] + H2O = L-seryl-[protein] + phosphate</text>
        <dbReference type="Rhea" id="RHEA:20629"/>
        <dbReference type="Rhea" id="RHEA-COMP:9863"/>
        <dbReference type="Rhea" id="RHEA-COMP:11604"/>
        <dbReference type="ChEBI" id="CHEBI:15377"/>
        <dbReference type="ChEBI" id="CHEBI:29999"/>
        <dbReference type="ChEBI" id="CHEBI:43474"/>
        <dbReference type="ChEBI" id="CHEBI:83421"/>
        <dbReference type="EC" id="3.1.3.16"/>
    </reaction>
</comment>
<dbReference type="EC" id="3.1.3.16" evidence="2"/>
<feature type="non-terminal residue" evidence="10">
    <location>
        <position position="427"/>
    </location>
</feature>
<accession>A0A1S8X322</accession>
<evidence type="ECO:0000256" key="8">
    <source>
        <dbReference type="ARBA" id="ARBA00048336"/>
    </source>
</evidence>
<comment type="catalytic activity">
    <reaction evidence="8">
        <text>O-phospho-L-threonyl-[protein] + H2O = L-threonyl-[protein] + phosphate</text>
        <dbReference type="Rhea" id="RHEA:47004"/>
        <dbReference type="Rhea" id="RHEA-COMP:11060"/>
        <dbReference type="Rhea" id="RHEA-COMP:11605"/>
        <dbReference type="ChEBI" id="CHEBI:15377"/>
        <dbReference type="ChEBI" id="CHEBI:30013"/>
        <dbReference type="ChEBI" id="CHEBI:43474"/>
        <dbReference type="ChEBI" id="CHEBI:61977"/>
        <dbReference type="EC" id="3.1.3.16"/>
    </reaction>
</comment>
<dbReference type="InterPro" id="IPR004843">
    <property type="entry name" value="Calcineurin-like_PHP"/>
</dbReference>
<dbReference type="GO" id="GO:0005737">
    <property type="term" value="C:cytoplasm"/>
    <property type="evidence" value="ECO:0007669"/>
    <property type="project" value="TreeGrafter"/>
</dbReference>
<dbReference type="InterPro" id="IPR050341">
    <property type="entry name" value="PP1_catalytic_subunit"/>
</dbReference>
<organism evidence="10 11">
    <name type="scientific">Opisthorchis viverrini</name>
    <name type="common">Southeast Asian liver fluke</name>
    <dbReference type="NCBI Taxonomy" id="6198"/>
    <lineage>
        <taxon>Eukaryota</taxon>
        <taxon>Metazoa</taxon>
        <taxon>Spiralia</taxon>
        <taxon>Lophotrochozoa</taxon>
        <taxon>Platyhelminthes</taxon>
        <taxon>Trematoda</taxon>
        <taxon>Digenea</taxon>
        <taxon>Opisthorchiida</taxon>
        <taxon>Opisthorchiata</taxon>
        <taxon>Opisthorchiidae</taxon>
        <taxon>Opisthorchis</taxon>
    </lineage>
</organism>
<dbReference type="GO" id="GO:0004722">
    <property type="term" value="F:protein serine/threonine phosphatase activity"/>
    <property type="evidence" value="ECO:0007669"/>
    <property type="project" value="UniProtKB-EC"/>
</dbReference>
<keyword evidence="3" id="KW-0479">Metal-binding</keyword>
<dbReference type="PANTHER" id="PTHR11668">
    <property type="entry name" value="SERINE/THREONINE PROTEIN PHOSPHATASE"/>
    <property type="match status" value="1"/>
</dbReference>
<evidence type="ECO:0000313" key="10">
    <source>
        <dbReference type="EMBL" id="OON21119.1"/>
    </source>
</evidence>
<dbReference type="PANTHER" id="PTHR11668:SF300">
    <property type="entry name" value="SERINE_THREONINE-PROTEIN PHOSPHATASE"/>
    <property type="match status" value="1"/>
</dbReference>
<protein>
    <recommendedName>
        <fullName evidence="2">protein-serine/threonine phosphatase</fullName>
        <ecNumber evidence="2">3.1.3.16</ecNumber>
    </recommendedName>
</protein>
<keyword evidence="5" id="KW-0904">Protein phosphatase</keyword>
<keyword evidence="6" id="KW-0464">Manganese</keyword>
<evidence type="ECO:0000256" key="6">
    <source>
        <dbReference type="ARBA" id="ARBA00023211"/>
    </source>
</evidence>
<evidence type="ECO:0000256" key="1">
    <source>
        <dbReference type="ARBA" id="ARBA00001936"/>
    </source>
</evidence>
<evidence type="ECO:0000313" key="11">
    <source>
        <dbReference type="Proteomes" id="UP000243686"/>
    </source>
</evidence>
<evidence type="ECO:0000256" key="4">
    <source>
        <dbReference type="ARBA" id="ARBA00022801"/>
    </source>
</evidence>
<comment type="cofactor">
    <cofactor evidence="1">
        <name>Mn(2+)</name>
        <dbReference type="ChEBI" id="CHEBI:29035"/>
    </cofactor>
</comment>
<evidence type="ECO:0000256" key="5">
    <source>
        <dbReference type="ARBA" id="ARBA00022912"/>
    </source>
</evidence>
<dbReference type="Proteomes" id="UP000243686">
    <property type="component" value="Unassembled WGS sequence"/>
</dbReference>
<proteinExistence type="predicted"/>